<evidence type="ECO:0000313" key="2">
    <source>
        <dbReference type="Proteomes" id="UP000194137"/>
    </source>
</evidence>
<dbReference type="KEGG" id="psin:CAK95_01425"/>
<organism evidence="1 2">
    <name type="scientific">Pseudorhodoplanes sinuspersici</name>
    <dbReference type="NCBI Taxonomy" id="1235591"/>
    <lineage>
        <taxon>Bacteria</taxon>
        <taxon>Pseudomonadati</taxon>
        <taxon>Pseudomonadota</taxon>
        <taxon>Alphaproteobacteria</taxon>
        <taxon>Hyphomicrobiales</taxon>
        <taxon>Pseudorhodoplanes</taxon>
    </lineage>
</organism>
<protein>
    <submittedName>
        <fullName evidence="1">Uncharacterized protein</fullName>
    </submittedName>
</protein>
<dbReference type="Proteomes" id="UP000194137">
    <property type="component" value="Chromosome"/>
</dbReference>
<gene>
    <name evidence="1" type="ORF">CAK95_01425</name>
</gene>
<name>A0A1W6ZKE4_9HYPH</name>
<evidence type="ECO:0000313" key="1">
    <source>
        <dbReference type="EMBL" id="ARP97888.1"/>
    </source>
</evidence>
<keyword evidence="2" id="KW-1185">Reference proteome</keyword>
<dbReference type="STRING" id="1235591.CAK95_01425"/>
<proteinExistence type="predicted"/>
<dbReference type="EMBL" id="CP021112">
    <property type="protein sequence ID" value="ARP97888.1"/>
    <property type="molecule type" value="Genomic_DNA"/>
</dbReference>
<accession>A0A1W6ZKE4</accession>
<reference evidence="1 2" key="1">
    <citation type="submission" date="2017-05" db="EMBL/GenBank/DDBJ databases">
        <title>Full genome sequence of Pseudorhodoplanes sinuspersici.</title>
        <authorList>
            <person name="Dastgheib S.M.M."/>
            <person name="Shavandi M."/>
            <person name="Tirandaz H."/>
        </authorList>
    </citation>
    <scope>NUCLEOTIDE SEQUENCE [LARGE SCALE GENOMIC DNA]</scope>
    <source>
        <strain evidence="1 2">RIPI110</strain>
    </source>
</reference>
<dbReference type="AlphaFoldDB" id="A0A1W6ZKE4"/>
<sequence length="112" mass="12416">MPPARAEDLAIILASGRPVKAWKSGRKVVVSLEYCGLEDRREYLAAFSRKVGSGQGLTKEEIGWITQSFLWLTKLFTAIANNKDCSLFISMLQGLGWTPIIGNIVNLCTQKQ</sequence>